<evidence type="ECO:0000256" key="2">
    <source>
        <dbReference type="ARBA" id="ARBA00010790"/>
    </source>
</evidence>
<comment type="similarity">
    <text evidence="2 5">Belongs to the GMC oxidoreductase family.</text>
</comment>
<dbReference type="InterPro" id="IPR036188">
    <property type="entry name" value="FAD/NAD-bd_sf"/>
</dbReference>
<evidence type="ECO:0000259" key="6">
    <source>
        <dbReference type="PROSITE" id="PS00623"/>
    </source>
</evidence>
<dbReference type="PANTHER" id="PTHR11552:SF147">
    <property type="entry name" value="CHOLINE DEHYDROGENASE, MITOCHONDRIAL"/>
    <property type="match status" value="1"/>
</dbReference>
<dbReference type="RefSeq" id="WP_089302178.1">
    <property type="nucleotide sequence ID" value="NZ_FZNW01000014.1"/>
</dbReference>
<sequence>MAGTESFDYIIVGAGSAGCVLANRLTADPAARVLLLEAGPADDIDEAHIPAAFAAMFKTNRDWNYRTTPQKHLHDSLYWPRGKMLGGSSSMNAMIYIRGNRADYDRWRDDFGATGWGYRDVLRYFVRSESNTRFAGPLHGTTGPLRVQDRRFTHELTHAWVDAAVSCGIKRTEDFNGTSQYGAGTYQVTCHGGRRWSAADAYLRPALDRPNLVVRTEAHATGVVLSGTRAVGVRYLRDGQEHTVHTDGEVLLAGGAINSPQLLMLSGIGPAGHLTELGIDVAAALPGVGENLHDHPAAPIIWSTRATTDVAGSANPAGLARWQLTGRGPLTSNIGEGGGFMSTTDGQPAPDMQFHVAPTLFYEHGLREATLPGFTSAATLVDVASRGKLRLRSAHPLWRPEIDPNYYAEPPDLDAVVSGLRTLIEIGRHGPLATYLDRPFLPDRTEVDSMDDTELAEHARHATQTLYHPVGTCAMGETEESVVDPRLRVRGVDGLRVVDASVMPRIPRGNTNAPTIMIAEKAADDIRAVR</sequence>
<dbReference type="PANTHER" id="PTHR11552">
    <property type="entry name" value="GLUCOSE-METHANOL-CHOLINE GMC OXIDOREDUCTASE"/>
    <property type="match status" value="1"/>
</dbReference>
<comment type="cofactor">
    <cofactor evidence="1">
        <name>FAD</name>
        <dbReference type="ChEBI" id="CHEBI:57692"/>
    </cofactor>
</comment>
<dbReference type="InterPro" id="IPR012132">
    <property type="entry name" value="GMC_OxRdtase"/>
</dbReference>
<dbReference type="AlphaFoldDB" id="A0A238YBF6"/>
<name>A0A238YBF6_9PSEU</name>
<evidence type="ECO:0000256" key="5">
    <source>
        <dbReference type="RuleBase" id="RU003968"/>
    </source>
</evidence>
<organism evidence="8 9">
    <name type="scientific">Haloechinothrix alba</name>
    <dbReference type="NCBI Taxonomy" id="664784"/>
    <lineage>
        <taxon>Bacteria</taxon>
        <taxon>Bacillati</taxon>
        <taxon>Actinomycetota</taxon>
        <taxon>Actinomycetes</taxon>
        <taxon>Pseudonocardiales</taxon>
        <taxon>Pseudonocardiaceae</taxon>
        <taxon>Haloechinothrix</taxon>
    </lineage>
</organism>
<gene>
    <name evidence="8" type="ORF">SAMN06265360_11487</name>
</gene>
<dbReference type="Gene3D" id="3.30.560.10">
    <property type="entry name" value="Glucose Oxidase, domain 3"/>
    <property type="match status" value="1"/>
</dbReference>
<dbReference type="Gene3D" id="3.50.50.60">
    <property type="entry name" value="FAD/NAD(P)-binding domain"/>
    <property type="match status" value="1"/>
</dbReference>
<evidence type="ECO:0000256" key="4">
    <source>
        <dbReference type="ARBA" id="ARBA00022827"/>
    </source>
</evidence>
<feature type="domain" description="Glucose-methanol-choline oxidoreductase N-terminal" evidence="7">
    <location>
        <begin position="255"/>
        <end position="269"/>
    </location>
</feature>
<evidence type="ECO:0000256" key="3">
    <source>
        <dbReference type="ARBA" id="ARBA00022630"/>
    </source>
</evidence>
<evidence type="ECO:0000313" key="9">
    <source>
        <dbReference type="Proteomes" id="UP000198348"/>
    </source>
</evidence>
<dbReference type="GO" id="GO:0050660">
    <property type="term" value="F:flavin adenine dinucleotide binding"/>
    <property type="evidence" value="ECO:0007669"/>
    <property type="project" value="InterPro"/>
</dbReference>
<dbReference type="SUPFAM" id="SSF51905">
    <property type="entry name" value="FAD/NAD(P)-binding domain"/>
    <property type="match status" value="1"/>
</dbReference>
<feature type="domain" description="Glucose-methanol-choline oxidoreductase N-terminal" evidence="6">
    <location>
        <begin position="82"/>
        <end position="105"/>
    </location>
</feature>
<dbReference type="Pfam" id="PF05199">
    <property type="entry name" value="GMC_oxred_C"/>
    <property type="match status" value="1"/>
</dbReference>
<dbReference type="GO" id="GO:0016614">
    <property type="term" value="F:oxidoreductase activity, acting on CH-OH group of donors"/>
    <property type="evidence" value="ECO:0007669"/>
    <property type="project" value="InterPro"/>
</dbReference>
<protein>
    <submittedName>
        <fullName evidence="8">Choline dehydrogenase</fullName>
    </submittedName>
</protein>
<keyword evidence="4 5" id="KW-0274">FAD</keyword>
<dbReference type="OrthoDB" id="9785276at2"/>
<keyword evidence="3 5" id="KW-0285">Flavoprotein</keyword>
<keyword evidence="9" id="KW-1185">Reference proteome</keyword>
<dbReference type="SUPFAM" id="SSF54373">
    <property type="entry name" value="FAD-linked reductases, C-terminal domain"/>
    <property type="match status" value="1"/>
</dbReference>
<dbReference type="Proteomes" id="UP000198348">
    <property type="component" value="Unassembled WGS sequence"/>
</dbReference>
<proteinExistence type="inferred from homology"/>
<accession>A0A238YBF6</accession>
<reference evidence="9" key="1">
    <citation type="submission" date="2017-06" db="EMBL/GenBank/DDBJ databases">
        <authorList>
            <person name="Varghese N."/>
            <person name="Submissions S."/>
        </authorList>
    </citation>
    <scope>NUCLEOTIDE SEQUENCE [LARGE SCALE GENOMIC DNA]</scope>
    <source>
        <strain evidence="9">DSM 45207</strain>
    </source>
</reference>
<dbReference type="EMBL" id="FZNW01000014">
    <property type="protein sequence ID" value="SNR67943.1"/>
    <property type="molecule type" value="Genomic_DNA"/>
</dbReference>
<dbReference type="PIRSF" id="PIRSF000137">
    <property type="entry name" value="Alcohol_oxidase"/>
    <property type="match status" value="1"/>
</dbReference>
<dbReference type="InterPro" id="IPR000172">
    <property type="entry name" value="GMC_OxRdtase_N"/>
</dbReference>
<evidence type="ECO:0000259" key="7">
    <source>
        <dbReference type="PROSITE" id="PS00624"/>
    </source>
</evidence>
<evidence type="ECO:0000256" key="1">
    <source>
        <dbReference type="ARBA" id="ARBA00001974"/>
    </source>
</evidence>
<evidence type="ECO:0000313" key="8">
    <source>
        <dbReference type="EMBL" id="SNR67943.1"/>
    </source>
</evidence>
<dbReference type="InterPro" id="IPR007867">
    <property type="entry name" value="GMC_OxRtase_C"/>
</dbReference>
<dbReference type="PROSITE" id="PS00624">
    <property type="entry name" value="GMC_OXRED_2"/>
    <property type="match status" value="1"/>
</dbReference>
<dbReference type="PROSITE" id="PS00623">
    <property type="entry name" value="GMC_OXRED_1"/>
    <property type="match status" value="1"/>
</dbReference>
<dbReference type="Pfam" id="PF00732">
    <property type="entry name" value="GMC_oxred_N"/>
    <property type="match status" value="1"/>
</dbReference>